<protein>
    <submittedName>
        <fullName evidence="1">Uncharacterized protein</fullName>
    </submittedName>
</protein>
<organism evidence="1 2">
    <name type="scientific">Araneus ventricosus</name>
    <name type="common">Orbweaver spider</name>
    <name type="synonym">Epeira ventricosa</name>
    <dbReference type="NCBI Taxonomy" id="182803"/>
    <lineage>
        <taxon>Eukaryota</taxon>
        <taxon>Metazoa</taxon>
        <taxon>Ecdysozoa</taxon>
        <taxon>Arthropoda</taxon>
        <taxon>Chelicerata</taxon>
        <taxon>Arachnida</taxon>
        <taxon>Araneae</taxon>
        <taxon>Araneomorphae</taxon>
        <taxon>Entelegynae</taxon>
        <taxon>Araneoidea</taxon>
        <taxon>Araneidae</taxon>
        <taxon>Araneus</taxon>
    </lineage>
</organism>
<evidence type="ECO:0000313" key="1">
    <source>
        <dbReference type="EMBL" id="GBM64049.1"/>
    </source>
</evidence>
<proteinExistence type="predicted"/>
<comment type="caution">
    <text evidence="1">The sequence shown here is derived from an EMBL/GenBank/DDBJ whole genome shotgun (WGS) entry which is preliminary data.</text>
</comment>
<accession>A0A4Y2HFK6</accession>
<gene>
    <name evidence="1" type="ORF">AVEN_251668_1</name>
</gene>
<dbReference type="Proteomes" id="UP000499080">
    <property type="component" value="Unassembled WGS sequence"/>
</dbReference>
<reference evidence="1 2" key="1">
    <citation type="journal article" date="2019" name="Sci. Rep.">
        <title>Orb-weaving spider Araneus ventricosus genome elucidates the spidroin gene catalogue.</title>
        <authorList>
            <person name="Kono N."/>
            <person name="Nakamura H."/>
            <person name="Ohtoshi R."/>
            <person name="Moran D.A.P."/>
            <person name="Shinohara A."/>
            <person name="Yoshida Y."/>
            <person name="Fujiwara M."/>
            <person name="Mori M."/>
            <person name="Tomita M."/>
            <person name="Arakawa K."/>
        </authorList>
    </citation>
    <scope>NUCLEOTIDE SEQUENCE [LARGE SCALE GENOMIC DNA]</scope>
</reference>
<name>A0A4Y2HFK6_ARAVE</name>
<dbReference type="EMBL" id="BGPR01001905">
    <property type="protein sequence ID" value="GBM64049.1"/>
    <property type="molecule type" value="Genomic_DNA"/>
</dbReference>
<evidence type="ECO:0000313" key="2">
    <source>
        <dbReference type="Proteomes" id="UP000499080"/>
    </source>
</evidence>
<keyword evidence="2" id="KW-1185">Reference proteome</keyword>
<sequence>MISDTIAVGNWGWCPKAITDDDPPPPFYIPELRSLKSRVEDSTPSYAPVPVGIASTEPAEWTWNEGRGQWSVDAMNLATTREAAVVCWQGLGFRFGGFQVLNPITLYGAGYALNHT</sequence>
<dbReference type="AlphaFoldDB" id="A0A4Y2HFK6"/>